<gene>
    <name evidence="8" type="primary">Rnf144a</name>
    <name evidence="8" type="ORF">SNAT2548_LOCUS22326</name>
</gene>
<sequence>MGNVCGKKCPKRVGRGSETHAGELHARSHATDGPRFQNLLSQLVGSGWQLKVCPEPGGGLASPSPSERCEMEPGSFDRCVGCHGSAGLEVFETHAGAFHMTCSHAACAKCLPQLVRSQLVGSRGRWQLAVWCPEPGCGRRLPQRLVLQVEEARALAEAIDGSSLWPCLGDEEVTCCPLCGAAGPVYANRACGHGACEGCWLADLEDKLRWGRENAAVDIPCAHKGCSEGCFETLGRFESPVLEQVGLFVREAKRKLQEISPYYARGLPAAAGPLCPECGRRSVALLHCSCGFAACTPCWESFIKQWMENFALSPGDAHPWHPGPACREDLRLVLDPSAVARLKAEMRRLEPFVVARKAGPRPTCPICNEVSWALLCPCPEGHAACEGCWAKWAEEQIESCRRCRHLPARCVWPDCAASLAEEGHETSMWRCLRSGPQLSQLLADLDRRKRLQQNQLYPLPLQVDCPQPLCVGLGYLGFDMVMCFICEHQWEASSGVVESAETELPDEEVADVAEVAVAGVRVKKCPSCREYIEKNGGCNHMTCRCRHEFCWDTLKPYRG</sequence>
<dbReference type="GO" id="GO:0004842">
    <property type="term" value="F:ubiquitin-protein transferase activity"/>
    <property type="evidence" value="ECO:0007669"/>
    <property type="project" value="InterPro"/>
</dbReference>
<protein>
    <submittedName>
        <fullName evidence="8">Rnf144a protein</fullName>
    </submittedName>
</protein>
<keyword evidence="2" id="KW-0479">Metal-binding</keyword>
<dbReference type="OrthoDB" id="298931at2759"/>
<dbReference type="InterPro" id="IPR031127">
    <property type="entry name" value="E3_UB_ligase_RBR"/>
</dbReference>
<evidence type="ECO:0000256" key="6">
    <source>
        <dbReference type="ARBA" id="ARBA00022833"/>
    </source>
</evidence>
<evidence type="ECO:0000313" key="8">
    <source>
        <dbReference type="EMBL" id="CAE7410493.1"/>
    </source>
</evidence>
<evidence type="ECO:0000313" key="9">
    <source>
        <dbReference type="Proteomes" id="UP000604046"/>
    </source>
</evidence>
<dbReference type="Pfam" id="PF22191">
    <property type="entry name" value="IBR_1"/>
    <property type="match status" value="1"/>
</dbReference>
<evidence type="ECO:0000256" key="1">
    <source>
        <dbReference type="ARBA" id="ARBA00022679"/>
    </source>
</evidence>
<evidence type="ECO:0000256" key="2">
    <source>
        <dbReference type="ARBA" id="ARBA00022723"/>
    </source>
</evidence>
<dbReference type="Proteomes" id="UP000604046">
    <property type="component" value="Unassembled WGS sequence"/>
</dbReference>
<comment type="caution">
    <text evidence="8">The sequence shown here is derived from an EMBL/GenBank/DDBJ whole genome shotgun (WGS) entry which is preliminary data.</text>
</comment>
<keyword evidence="1" id="KW-0808">Transferase</keyword>
<dbReference type="PANTHER" id="PTHR11685">
    <property type="entry name" value="RBR FAMILY RING FINGER AND IBR DOMAIN-CONTAINING"/>
    <property type="match status" value="1"/>
</dbReference>
<name>A0A812QZ71_9DINO</name>
<dbReference type="InterPro" id="IPR044066">
    <property type="entry name" value="TRIAD_supradom"/>
</dbReference>
<dbReference type="CDD" id="cd20336">
    <property type="entry name" value="Rcat_RBR"/>
    <property type="match status" value="1"/>
</dbReference>
<proteinExistence type="predicted"/>
<dbReference type="AlphaFoldDB" id="A0A812QZ71"/>
<dbReference type="GO" id="GO:0016567">
    <property type="term" value="P:protein ubiquitination"/>
    <property type="evidence" value="ECO:0007669"/>
    <property type="project" value="InterPro"/>
</dbReference>
<dbReference type="EMBL" id="CAJNDS010002284">
    <property type="protein sequence ID" value="CAE7410493.1"/>
    <property type="molecule type" value="Genomic_DNA"/>
</dbReference>
<evidence type="ECO:0000256" key="5">
    <source>
        <dbReference type="ARBA" id="ARBA00022786"/>
    </source>
</evidence>
<keyword evidence="5" id="KW-0833">Ubl conjugation pathway</keyword>
<dbReference type="SUPFAM" id="SSF57850">
    <property type="entry name" value="RING/U-box"/>
    <property type="match status" value="2"/>
</dbReference>
<keyword evidence="9" id="KW-1185">Reference proteome</keyword>
<accession>A0A812QZ71</accession>
<keyword evidence="4" id="KW-0863">Zinc-finger</keyword>
<reference evidence="8" key="1">
    <citation type="submission" date="2021-02" db="EMBL/GenBank/DDBJ databases">
        <authorList>
            <person name="Dougan E. K."/>
            <person name="Rhodes N."/>
            <person name="Thang M."/>
            <person name="Chan C."/>
        </authorList>
    </citation>
    <scope>NUCLEOTIDE SEQUENCE</scope>
</reference>
<keyword evidence="3" id="KW-0677">Repeat</keyword>
<organism evidence="8 9">
    <name type="scientific">Symbiodinium natans</name>
    <dbReference type="NCBI Taxonomy" id="878477"/>
    <lineage>
        <taxon>Eukaryota</taxon>
        <taxon>Sar</taxon>
        <taxon>Alveolata</taxon>
        <taxon>Dinophyceae</taxon>
        <taxon>Suessiales</taxon>
        <taxon>Symbiodiniaceae</taxon>
        <taxon>Symbiodinium</taxon>
    </lineage>
</organism>
<feature type="domain" description="RING-type" evidence="7">
    <location>
        <begin position="360"/>
        <end position="559"/>
    </location>
</feature>
<evidence type="ECO:0000256" key="4">
    <source>
        <dbReference type="ARBA" id="ARBA00022771"/>
    </source>
</evidence>
<dbReference type="Gene3D" id="1.20.120.1750">
    <property type="match status" value="1"/>
</dbReference>
<dbReference type="GO" id="GO:0008270">
    <property type="term" value="F:zinc ion binding"/>
    <property type="evidence" value="ECO:0007669"/>
    <property type="project" value="UniProtKB-KW"/>
</dbReference>
<evidence type="ECO:0000259" key="7">
    <source>
        <dbReference type="PROSITE" id="PS51873"/>
    </source>
</evidence>
<evidence type="ECO:0000256" key="3">
    <source>
        <dbReference type="ARBA" id="ARBA00022737"/>
    </source>
</evidence>
<dbReference type="PROSITE" id="PS51873">
    <property type="entry name" value="TRIAD"/>
    <property type="match status" value="1"/>
</dbReference>
<keyword evidence="6" id="KW-0862">Zinc</keyword>